<feature type="domain" description="NADP-dependent oxidoreductase" evidence="2">
    <location>
        <begin position="46"/>
        <end position="350"/>
    </location>
</feature>
<gene>
    <name evidence="3" type="ORF">SPPG_05883</name>
</gene>
<dbReference type="Pfam" id="PF00248">
    <property type="entry name" value="Aldo_ket_red"/>
    <property type="match status" value="1"/>
</dbReference>
<dbReference type="EMBL" id="KQ257459">
    <property type="protein sequence ID" value="KNC98920.1"/>
    <property type="molecule type" value="Genomic_DNA"/>
</dbReference>
<reference evidence="3 4" key="1">
    <citation type="submission" date="2009-08" db="EMBL/GenBank/DDBJ databases">
        <title>The Genome Sequence of Spizellomyces punctatus strain DAOM BR117.</title>
        <authorList>
            <consortium name="The Broad Institute Genome Sequencing Platform"/>
            <person name="Russ C."/>
            <person name="Cuomo C."/>
            <person name="Shea T."/>
            <person name="Young S.K."/>
            <person name="Zeng Q."/>
            <person name="Koehrsen M."/>
            <person name="Haas B."/>
            <person name="Borodovsky M."/>
            <person name="Guigo R."/>
            <person name="Alvarado L."/>
            <person name="Berlin A."/>
            <person name="Bochicchio J."/>
            <person name="Borenstein D."/>
            <person name="Chapman S."/>
            <person name="Chen Z."/>
            <person name="Engels R."/>
            <person name="Freedman E."/>
            <person name="Gellesch M."/>
            <person name="Goldberg J."/>
            <person name="Griggs A."/>
            <person name="Gujja S."/>
            <person name="Heiman D."/>
            <person name="Hepburn T."/>
            <person name="Howarth C."/>
            <person name="Jen D."/>
            <person name="Larson L."/>
            <person name="Lewis B."/>
            <person name="Mehta T."/>
            <person name="Park D."/>
            <person name="Pearson M."/>
            <person name="Roberts A."/>
            <person name="Saif S."/>
            <person name="Shenoy N."/>
            <person name="Sisk P."/>
            <person name="Stolte C."/>
            <person name="Sykes S."/>
            <person name="Thomson T."/>
            <person name="Walk T."/>
            <person name="White J."/>
            <person name="Yandava C."/>
            <person name="Burger G."/>
            <person name="Gray M.W."/>
            <person name="Holland P.W.H."/>
            <person name="King N."/>
            <person name="Lang F.B.F."/>
            <person name="Roger A.J."/>
            <person name="Ruiz-Trillo I."/>
            <person name="Lander E."/>
            <person name="Nusbaum C."/>
        </authorList>
    </citation>
    <scope>NUCLEOTIDE SEQUENCE [LARGE SCALE GENOMIC DNA]</scope>
    <source>
        <strain evidence="3 4">DAOM BR117</strain>
    </source>
</reference>
<dbReference type="InterPro" id="IPR036812">
    <property type="entry name" value="NAD(P)_OxRdtase_dom_sf"/>
</dbReference>
<organism evidence="3 4">
    <name type="scientific">Spizellomyces punctatus (strain DAOM BR117)</name>
    <dbReference type="NCBI Taxonomy" id="645134"/>
    <lineage>
        <taxon>Eukaryota</taxon>
        <taxon>Fungi</taxon>
        <taxon>Fungi incertae sedis</taxon>
        <taxon>Chytridiomycota</taxon>
        <taxon>Chytridiomycota incertae sedis</taxon>
        <taxon>Chytridiomycetes</taxon>
        <taxon>Spizellomycetales</taxon>
        <taxon>Spizellomycetaceae</taxon>
        <taxon>Spizellomyces</taxon>
    </lineage>
</organism>
<dbReference type="eggNOG" id="ENOG502QU2T">
    <property type="taxonomic scope" value="Eukaryota"/>
</dbReference>
<dbReference type="STRING" id="645134.A0A0L0HBF5"/>
<dbReference type="GO" id="GO:0016491">
    <property type="term" value="F:oxidoreductase activity"/>
    <property type="evidence" value="ECO:0007669"/>
    <property type="project" value="UniProtKB-KW"/>
</dbReference>
<dbReference type="SUPFAM" id="SSF51430">
    <property type="entry name" value="NAD(P)-linked oxidoreductase"/>
    <property type="match status" value="1"/>
</dbReference>
<dbReference type="Proteomes" id="UP000053201">
    <property type="component" value="Unassembled WGS sequence"/>
</dbReference>
<keyword evidence="1" id="KW-0560">Oxidoreductase</keyword>
<dbReference type="InParanoid" id="A0A0L0HBF5"/>
<evidence type="ECO:0000259" key="2">
    <source>
        <dbReference type="Pfam" id="PF00248"/>
    </source>
</evidence>
<evidence type="ECO:0000313" key="4">
    <source>
        <dbReference type="Proteomes" id="UP000053201"/>
    </source>
</evidence>
<sequence length="362" mass="40674">MKGARFHLLAPRWNASLLGSLRFSAPIRTISAMTNQQAPTGGSPRVILGTMTFGTGVGGRINDLKEIRRILDLFHSHGHTELDTARMYCDGNTEQVLGELQVQTTPPHFSVATKAFPFEPGMHEPERLKAQFRASLKALNTKRVDIFYLHAPDHATPFSQTLKAVQELYEEGTFGELALSNYAAWEVMQIWWICKSQGYVLPTLYQGMYNAITRAVEPELFPCLRELGIRFYAYNPLCGGLLSGHYKFQDAPKEGRFDPTHTQGERYRQRYWNETYFQAVESIKAACAANNLTPVEAAHRWLVHHSKLDKSKGDGIIIGASSYDHAKQNLEDCEKGPLPDQVIAALDDAWAKTKSIAPSYNR</sequence>
<dbReference type="PANTHER" id="PTHR43364">
    <property type="entry name" value="NADH-SPECIFIC METHYLGLYOXAL REDUCTASE-RELATED"/>
    <property type="match status" value="1"/>
</dbReference>
<dbReference type="OrthoDB" id="2310150at2759"/>
<proteinExistence type="predicted"/>
<dbReference type="AlphaFoldDB" id="A0A0L0HBF5"/>
<evidence type="ECO:0000313" key="3">
    <source>
        <dbReference type="EMBL" id="KNC98920.1"/>
    </source>
</evidence>
<keyword evidence="4" id="KW-1185">Reference proteome</keyword>
<dbReference type="RefSeq" id="XP_016606960.1">
    <property type="nucleotide sequence ID" value="XM_016754090.1"/>
</dbReference>
<dbReference type="PANTHER" id="PTHR43364:SF4">
    <property type="entry name" value="NAD(P)-LINKED OXIDOREDUCTASE SUPERFAMILY PROTEIN"/>
    <property type="match status" value="1"/>
</dbReference>
<dbReference type="InterPro" id="IPR050523">
    <property type="entry name" value="AKR_Detox_Biosynth"/>
</dbReference>
<dbReference type="CDD" id="cd19075">
    <property type="entry name" value="AKR_AKR7A1-5"/>
    <property type="match status" value="1"/>
</dbReference>
<dbReference type="GeneID" id="27689227"/>
<dbReference type="OMA" id="AQVEANC"/>
<name>A0A0L0HBF5_SPIPD</name>
<dbReference type="VEuPathDB" id="FungiDB:SPPG_05883"/>
<evidence type="ECO:0000256" key="1">
    <source>
        <dbReference type="ARBA" id="ARBA00023002"/>
    </source>
</evidence>
<protein>
    <recommendedName>
        <fullName evidence="2">NADP-dependent oxidoreductase domain-containing protein</fullName>
    </recommendedName>
</protein>
<dbReference type="InterPro" id="IPR023210">
    <property type="entry name" value="NADP_OxRdtase_dom"/>
</dbReference>
<dbReference type="Gene3D" id="3.20.20.100">
    <property type="entry name" value="NADP-dependent oxidoreductase domain"/>
    <property type="match status" value="1"/>
</dbReference>
<accession>A0A0L0HBF5</accession>